<dbReference type="Gene3D" id="3.90.550.10">
    <property type="entry name" value="Spore Coat Polysaccharide Biosynthesis Protein SpsA, Chain A"/>
    <property type="match status" value="1"/>
</dbReference>
<comment type="caution">
    <text evidence="1">The sequence shown here is derived from an EMBL/GenBank/DDBJ whole genome shotgun (WGS) entry which is preliminary data.</text>
</comment>
<dbReference type="RefSeq" id="WP_069435507.1">
    <property type="nucleotide sequence ID" value="NZ_JACKSU010000009.1"/>
</dbReference>
<dbReference type="SUPFAM" id="SSF53448">
    <property type="entry name" value="Nucleotide-diphospho-sugar transferases"/>
    <property type="match status" value="1"/>
</dbReference>
<sequence>MIGVAISTHQRPDVLSRGLRQWAKYLPDILTVTHDVHGHGVAATKNRGIATLMDAGCQHLFLADDDLTPIKAEWWRPYVEDPALHLMHCWGARRLINDDGHYTTWTWPRGVLLYAHRTVIDTIGGMRTEFGRWGGEHAEWSQRIHNAGLTTHPFTDLTAAKHGVWHALDYTRQTPSTVTAQERADTAAHRRAVAEKYAGSTEYVDYR</sequence>
<proteinExistence type="predicted"/>
<gene>
    <name evidence="1" type="ORF">AWC08_22360</name>
</gene>
<dbReference type="InterPro" id="IPR029044">
    <property type="entry name" value="Nucleotide-diphossugar_trans"/>
</dbReference>
<evidence type="ECO:0000313" key="1">
    <source>
        <dbReference type="EMBL" id="ORV88535.1"/>
    </source>
</evidence>
<evidence type="ECO:0008006" key="3">
    <source>
        <dbReference type="Google" id="ProtNLM"/>
    </source>
</evidence>
<dbReference type="EMBL" id="LQOY01000071">
    <property type="protein sequence ID" value="ORV88535.1"/>
    <property type="molecule type" value="Genomic_DNA"/>
</dbReference>
<name>A0A1X1WPH3_MYCGO</name>
<evidence type="ECO:0000313" key="2">
    <source>
        <dbReference type="Proteomes" id="UP000193928"/>
    </source>
</evidence>
<reference evidence="1 2" key="1">
    <citation type="submission" date="2016-01" db="EMBL/GenBank/DDBJ databases">
        <title>The new phylogeny of the genus Mycobacterium.</title>
        <authorList>
            <person name="Tarcisio F."/>
            <person name="Conor M."/>
            <person name="Antonella G."/>
            <person name="Elisabetta G."/>
            <person name="Giulia F.S."/>
            <person name="Sara T."/>
            <person name="Anna F."/>
            <person name="Clotilde B."/>
            <person name="Roberto B."/>
            <person name="Veronica D.S."/>
            <person name="Fabio R."/>
            <person name="Monica P."/>
            <person name="Olivier J."/>
            <person name="Enrico T."/>
            <person name="Nicola S."/>
        </authorList>
    </citation>
    <scope>NUCLEOTIDE SEQUENCE [LARGE SCALE GENOMIC DNA]</scope>
    <source>
        <strain evidence="1 2">DSM 44160</strain>
    </source>
</reference>
<organism evidence="1 2">
    <name type="scientific">Mycobacterium gordonae</name>
    <dbReference type="NCBI Taxonomy" id="1778"/>
    <lineage>
        <taxon>Bacteria</taxon>
        <taxon>Bacillati</taxon>
        <taxon>Actinomycetota</taxon>
        <taxon>Actinomycetes</taxon>
        <taxon>Mycobacteriales</taxon>
        <taxon>Mycobacteriaceae</taxon>
        <taxon>Mycobacterium</taxon>
    </lineage>
</organism>
<keyword evidence="2" id="KW-1185">Reference proteome</keyword>
<protein>
    <recommendedName>
        <fullName evidence="3">Glycosyltransferase</fullName>
    </recommendedName>
</protein>
<accession>A0A1X1WPH3</accession>
<dbReference type="AlphaFoldDB" id="A0A1X1WPH3"/>
<dbReference type="Proteomes" id="UP000193928">
    <property type="component" value="Unassembled WGS sequence"/>
</dbReference>